<accession>A0A9J6RIU1</accession>
<dbReference type="AlphaFoldDB" id="A0A9J6RIU1"/>
<gene>
    <name evidence="2" type="ORF">O0V09_03655</name>
</gene>
<evidence type="ECO:0000313" key="3">
    <source>
        <dbReference type="Proteomes" id="UP001069090"/>
    </source>
</evidence>
<feature type="transmembrane region" description="Helical" evidence="1">
    <location>
        <begin position="155"/>
        <end position="175"/>
    </location>
</feature>
<sequence>MRAKVVSFHRYLGLILAAFLICSGLTGSVIAFKDQIEIWLNPELFIIDEIGKASLPASELVAKLEASDPHILVNYLPITSEAEHALIAYIEPKINPATNRPYELDYDEVFFNPATGDVTGRRMWGECCFESQNIIPFIYKLHNRLLMEKPWGSRILGIVGLLWILMSVMGIYLTFPRGGKFFNVWKKSWLVQWRHPWRIKFLQLHKSIGLWCWVFMLCAAVSGVSMNLSSEVFDPVVTSLSPYTDKVKADESDLTFQAVDYSAALMAARKYAENNNLPAIPKKISYSSSNNSYRVSLGCDCDTGLGPNTIYVGAGSGRVLGVDNPSAGSAGDFLAALRLPLHSGEVAGPMGSFLVSLTGLMTALLAIFGVSLWIRRRVLT</sequence>
<evidence type="ECO:0000256" key="1">
    <source>
        <dbReference type="SAM" id="Phobius"/>
    </source>
</evidence>
<keyword evidence="1" id="KW-0472">Membrane</keyword>
<proteinExistence type="predicted"/>
<dbReference type="InterPro" id="IPR005625">
    <property type="entry name" value="PepSY-ass_TM"/>
</dbReference>
<organism evidence="2 3">
    <name type="scientific">Dasania phycosphaerae</name>
    <dbReference type="NCBI Taxonomy" id="2950436"/>
    <lineage>
        <taxon>Bacteria</taxon>
        <taxon>Pseudomonadati</taxon>
        <taxon>Pseudomonadota</taxon>
        <taxon>Gammaproteobacteria</taxon>
        <taxon>Cellvibrionales</taxon>
        <taxon>Spongiibacteraceae</taxon>
        <taxon>Dasania</taxon>
    </lineage>
</organism>
<dbReference type="EMBL" id="JAPTGG010000002">
    <property type="protein sequence ID" value="MCZ0864281.1"/>
    <property type="molecule type" value="Genomic_DNA"/>
</dbReference>
<dbReference type="PANTHER" id="PTHR34219">
    <property type="entry name" value="IRON-REGULATED INNER MEMBRANE PROTEIN-RELATED"/>
    <property type="match status" value="1"/>
</dbReference>
<feature type="transmembrane region" description="Helical" evidence="1">
    <location>
        <begin position="208"/>
        <end position="228"/>
    </location>
</feature>
<comment type="caution">
    <text evidence="2">The sequence shown here is derived from an EMBL/GenBank/DDBJ whole genome shotgun (WGS) entry which is preliminary data.</text>
</comment>
<protein>
    <submittedName>
        <fullName evidence="2">PepSY-associated TM helix domain-containing protein</fullName>
    </submittedName>
</protein>
<name>A0A9J6RIU1_9GAMM</name>
<dbReference type="Proteomes" id="UP001069090">
    <property type="component" value="Unassembled WGS sequence"/>
</dbReference>
<dbReference type="PANTHER" id="PTHR34219:SF5">
    <property type="entry name" value="BLR4505 PROTEIN"/>
    <property type="match status" value="1"/>
</dbReference>
<reference evidence="2 3" key="1">
    <citation type="submission" date="2022-12" db="EMBL/GenBank/DDBJ databases">
        <title>Dasania phycosphaerae sp. nov., isolated from particulate material of the south coast of Korea.</title>
        <authorList>
            <person name="Jiang Y."/>
        </authorList>
    </citation>
    <scope>NUCLEOTIDE SEQUENCE [LARGE SCALE GENOMIC DNA]</scope>
    <source>
        <strain evidence="2 3">GY-19</strain>
    </source>
</reference>
<keyword evidence="1" id="KW-0812">Transmembrane</keyword>
<feature type="transmembrane region" description="Helical" evidence="1">
    <location>
        <begin position="353"/>
        <end position="374"/>
    </location>
</feature>
<dbReference type="RefSeq" id="WP_258330434.1">
    <property type="nucleotide sequence ID" value="NZ_JAPTGG010000002.1"/>
</dbReference>
<keyword evidence="1" id="KW-1133">Transmembrane helix</keyword>
<dbReference type="Pfam" id="PF03929">
    <property type="entry name" value="PepSY_TM"/>
    <property type="match status" value="1"/>
</dbReference>
<keyword evidence="3" id="KW-1185">Reference proteome</keyword>
<evidence type="ECO:0000313" key="2">
    <source>
        <dbReference type="EMBL" id="MCZ0864281.1"/>
    </source>
</evidence>